<evidence type="ECO:0000256" key="7">
    <source>
        <dbReference type="ARBA" id="ARBA00037986"/>
    </source>
</evidence>
<evidence type="ECO:0000256" key="1">
    <source>
        <dbReference type="ARBA" id="ARBA00022729"/>
    </source>
</evidence>
<dbReference type="InterPro" id="IPR000254">
    <property type="entry name" value="CBD"/>
</dbReference>
<keyword evidence="2" id="KW-0378">Hydrolase</keyword>
<comment type="similarity">
    <text evidence="7">Belongs to the glycosyl hydrolase 74 family.</text>
</comment>
<evidence type="ECO:0000256" key="5">
    <source>
        <dbReference type="ARBA" id="ARBA00023295"/>
    </source>
</evidence>
<proteinExistence type="inferred from homology"/>
<dbReference type="InterPro" id="IPR052025">
    <property type="entry name" value="Xyloglucanase_GH74"/>
</dbReference>
<keyword evidence="5" id="KW-0326">Glycosidase</keyword>
<dbReference type="Gene3D" id="2.130.10.10">
    <property type="entry name" value="YVTN repeat-like/Quinoprotein amine dehydrogenase"/>
    <property type="match status" value="2"/>
</dbReference>
<evidence type="ECO:0000313" key="11">
    <source>
        <dbReference type="EMBL" id="PKS11335.1"/>
    </source>
</evidence>
<evidence type="ECO:0000256" key="8">
    <source>
        <dbReference type="SAM" id="MobiDB-lite"/>
    </source>
</evidence>
<dbReference type="PROSITE" id="PS00562">
    <property type="entry name" value="CBM1_1"/>
    <property type="match status" value="1"/>
</dbReference>
<dbReference type="PANTHER" id="PTHR43739:SF2">
    <property type="entry name" value="OLIGOXYLOGLUCAN-REDUCING END-SPECIFIC XYLOGLUCANASE-RELATED"/>
    <property type="match status" value="1"/>
</dbReference>
<dbReference type="EMBL" id="NLAX01000008">
    <property type="protein sequence ID" value="PKS11335.1"/>
    <property type="molecule type" value="Genomic_DNA"/>
</dbReference>
<dbReference type="AlphaFoldDB" id="A0A2N3NFY3"/>
<dbReference type="SMART" id="SM00236">
    <property type="entry name" value="fCBD"/>
    <property type="match status" value="1"/>
</dbReference>
<evidence type="ECO:0000259" key="10">
    <source>
        <dbReference type="PROSITE" id="PS51164"/>
    </source>
</evidence>
<dbReference type="SUPFAM" id="SSF110296">
    <property type="entry name" value="Oligoxyloglucan reducing end-specific cellobiohydrolase"/>
    <property type="match status" value="2"/>
</dbReference>
<evidence type="ECO:0000256" key="9">
    <source>
        <dbReference type="SAM" id="SignalP"/>
    </source>
</evidence>
<dbReference type="GO" id="GO:0030248">
    <property type="term" value="F:cellulose binding"/>
    <property type="evidence" value="ECO:0007669"/>
    <property type="project" value="InterPro"/>
</dbReference>
<dbReference type="SUPFAM" id="SSF57180">
    <property type="entry name" value="Cellulose-binding domain"/>
    <property type="match status" value="1"/>
</dbReference>
<dbReference type="GO" id="GO:0030245">
    <property type="term" value="P:cellulose catabolic process"/>
    <property type="evidence" value="ECO:0007669"/>
    <property type="project" value="UniProtKB-KW"/>
</dbReference>
<dbReference type="VEuPathDB" id="FungiDB:jhhlp_003097"/>
<evidence type="ECO:0000313" key="12">
    <source>
        <dbReference type="Proteomes" id="UP000233524"/>
    </source>
</evidence>
<keyword evidence="1 9" id="KW-0732">Signal</keyword>
<accession>A0A2N3NFY3</accession>
<feature type="chain" id="PRO_5014645534" description="CBM1 domain-containing protein" evidence="9">
    <location>
        <begin position="21"/>
        <end position="837"/>
    </location>
</feature>
<dbReference type="PANTHER" id="PTHR43739">
    <property type="entry name" value="XYLOGLUCANASE (EUROFUNG)"/>
    <property type="match status" value="1"/>
</dbReference>
<keyword evidence="12" id="KW-1185">Reference proteome</keyword>
<reference evidence="11 12" key="1">
    <citation type="journal article" date="2017" name="G3 (Bethesda)">
        <title>First Draft Genome Sequence of the Pathogenic Fungus Lomentospora prolificans (Formerly Scedosporium prolificans).</title>
        <authorList>
            <person name="Luo R."/>
            <person name="Zimin A."/>
            <person name="Workman R."/>
            <person name="Fan Y."/>
            <person name="Pertea G."/>
            <person name="Grossman N."/>
            <person name="Wear M.P."/>
            <person name="Jia B."/>
            <person name="Miller H."/>
            <person name="Casadevall A."/>
            <person name="Timp W."/>
            <person name="Zhang S.X."/>
            <person name="Salzberg S.L."/>
        </authorList>
    </citation>
    <scope>NUCLEOTIDE SEQUENCE [LARGE SCALE GENOMIC DNA]</scope>
    <source>
        <strain evidence="11 12">JHH-5317</strain>
    </source>
</reference>
<feature type="domain" description="CBM1" evidence="10">
    <location>
        <begin position="801"/>
        <end position="837"/>
    </location>
</feature>
<evidence type="ECO:0000256" key="3">
    <source>
        <dbReference type="ARBA" id="ARBA00023001"/>
    </source>
</evidence>
<keyword evidence="4" id="KW-0119">Carbohydrate metabolism</keyword>
<name>A0A2N3NFY3_9PEZI</name>
<evidence type="ECO:0000256" key="2">
    <source>
        <dbReference type="ARBA" id="ARBA00022801"/>
    </source>
</evidence>
<evidence type="ECO:0000256" key="4">
    <source>
        <dbReference type="ARBA" id="ARBA00023277"/>
    </source>
</evidence>
<dbReference type="FunFam" id="2.130.10.10:FF:000534">
    <property type="entry name" value="Xyloglucanase Xgh74A"/>
    <property type="match status" value="1"/>
</dbReference>
<dbReference type="OrthoDB" id="2151161at2759"/>
<feature type="region of interest" description="Disordered" evidence="8">
    <location>
        <begin position="744"/>
        <end position="808"/>
    </location>
</feature>
<dbReference type="PROSITE" id="PS51164">
    <property type="entry name" value="CBM1_2"/>
    <property type="match status" value="1"/>
</dbReference>
<keyword evidence="3" id="KW-0136">Cellulose degradation</keyword>
<gene>
    <name evidence="11" type="ORF">jhhlp_003097</name>
</gene>
<feature type="signal peptide" evidence="9">
    <location>
        <begin position="1"/>
        <end position="20"/>
    </location>
</feature>
<feature type="compositionally biased region" description="Low complexity" evidence="8">
    <location>
        <begin position="749"/>
        <end position="796"/>
    </location>
</feature>
<dbReference type="InParanoid" id="A0A2N3NFY3"/>
<dbReference type="GO" id="GO:0010411">
    <property type="term" value="P:xyloglucan metabolic process"/>
    <property type="evidence" value="ECO:0007669"/>
    <property type="project" value="TreeGrafter"/>
</dbReference>
<dbReference type="STRING" id="41688.A0A2N3NFY3"/>
<dbReference type="GO" id="GO:0005576">
    <property type="term" value="C:extracellular region"/>
    <property type="evidence" value="ECO:0007669"/>
    <property type="project" value="InterPro"/>
</dbReference>
<dbReference type="CDD" id="cd15482">
    <property type="entry name" value="Sialidase_non-viral"/>
    <property type="match status" value="1"/>
</dbReference>
<comment type="caution">
    <text evidence="11">The sequence shown here is derived from an EMBL/GenBank/DDBJ whole genome shotgun (WGS) entry which is preliminary data.</text>
</comment>
<keyword evidence="6" id="KW-0624">Polysaccharide degradation</keyword>
<dbReference type="Proteomes" id="UP000233524">
    <property type="component" value="Unassembled WGS sequence"/>
</dbReference>
<sequence>MKALKLALVALAAAAGHVEAAFSWKNVRIGGGGGFVPGISFHPKTSGVAYARTDIGGLYRLNAADDSWIPVTDSLATNDKWSYWGIDAIALDPQDDQKIYAAAGMYTNSWDPNNGAIIRSSDRGATWSVTELPFKVGGNMPGRGMGERLAVDPNNSKVIYFGARSGKGLYRSTDGGATFSKVSTFTAKGEFVPDPSDPNGYNNDPQGLAFVTFDETSGTASNGRTKRIFVGTADNTTDSVYVSNDAGESWSAVAGQPGTYFPHKCKLQPDEKALYLTYSDGTGPYDGTKGAVWRYDLTTSTWTDITPATGDDLYFGFGGLALDMKNPGTLMVVTLNSWYPDAQIFRSTDSGATWSKIWEWTSWPNMNQYYSMSTPKAPWIYENFVSQDSKRLGWMIEALEINPHDSDHWLWGTGLTVFGGHDLTKWDTANRNVTIESLANGIEEFAVLEVTSAPGGSELLAAVGDDSGFTFKTKADLDTSPKTAWNNPMFTSSTGVDYAGNNVKSVVRVGNTAGSPQVALSNDGGASWNLNYAASDSQYGGRVAYSADADTIIWSSESSGVLRSQHQGSFTAVSSVPSGAAIASDKRDNNYFYAGTTKLLVSKDIGATFSAGGALGSATAIRDIAAHPTVAGTLWVSTNVGIFYSTDFGATLSLVSSAVTNTHRIAVGKGSGDSWILYAFGTGSAGARLYASANNGGSWEDIQGSAQGFGAIDGCRLTGSANEAGLVYVGTNGRGVFYAQGTVSGGGSTPSSSSTAKVSSTTSSSSSVKTSSTLTTSIRTSSSPTSAAPITTTTSSSGGGATAPRWGQCGGNGWTGPTVCESPYTCTKQNDWYSQCL</sequence>
<dbReference type="InterPro" id="IPR035971">
    <property type="entry name" value="CBD_sf"/>
</dbReference>
<organism evidence="11 12">
    <name type="scientific">Lomentospora prolificans</name>
    <dbReference type="NCBI Taxonomy" id="41688"/>
    <lineage>
        <taxon>Eukaryota</taxon>
        <taxon>Fungi</taxon>
        <taxon>Dikarya</taxon>
        <taxon>Ascomycota</taxon>
        <taxon>Pezizomycotina</taxon>
        <taxon>Sordariomycetes</taxon>
        <taxon>Hypocreomycetidae</taxon>
        <taxon>Microascales</taxon>
        <taxon>Microascaceae</taxon>
        <taxon>Lomentospora</taxon>
    </lineage>
</organism>
<dbReference type="GO" id="GO:0016798">
    <property type="term" value="F:hydrolase activity, acting on glycosyl bonds"/>
    <property type="evidence" value="ECO:0007669"/>
    <property type="project" value="UniProtKB-KW"/>
</dbReference>
<evidence type="ECO:0000256" key="6">
    <source>
        <dbReference type="ARBA" id="ARBA00023326"/>
    </source>
</evidence>
<dbReference type="InterPro" id="IPR015943">
    <property type="entry name" value="WD40/YVTN_repeat-like_dom_sf"/>
</dbReference>
<protein>
    <recommendedName>
        <fullName evidence="10">CBM1 domain-containing protein</fullName>
    </recommendedName>
</protein>
<dbReference type="Pfam" id="PF00734">
    <property type="entry name" value="CBM_1"/>
    <property type="match status" value="1"/>
</dbReference>